<name>A0A221W121_9PSEU</name>
<evidence type="ECO:0000313" key="1">
    <source>
        <dbReference type="EMBL" id="ASO19486.1"/>
    </source>
</evidence>
<dbReference type="OrthoDB" id="2887901at2"/>
<dbReference type="KEGG" id="ahg:AHOG_09210"/>
<proteinExistence type="predicted"/>
<gene>
    <name evidence="1" type="ORF">AHOG_09210</name>
</gene>
<evidence type="ECO:0000313" key="2">
    <source>
        <dbReference type="Proteomes" id="UP000204221"/>
    </source>
</evidence>
<reference evidence="1 2" key="1">
    <citation type="submission" date="2017-07" db="EMBL/GenBank/DDBJ databases">
        <title>Complete genome sequence of Actinoalloteichus hoggarensis DSM 45943, type strain of Actinoalloteichus hoggarensis.</title>
        <authorList>
            <person name="Ruckert C."/>
            <person name="Nouioui I."/>
            <person name="Willmese J."/>
            <person name="van Wezel G."/>
            <person name="Klenk H.-P."/>
            <person name="Kalinowski J."/>
            <person name="Zotchev S.B."/>
        </authorList>
    </citation>
    <scope>NUCLEOTIDE SEQUENCE [LARGE SCALE GENOMIC DNA]</scope>
    <source>
        <strain evidence="1 2">DSM 45943</strain>
    </source>
</reference>
<sequence>MESAPLDAELTWRDAESLVFPHHDIAVGHTRQRPAADEALVAVDETSREGIVVCVVSSGARGWRITVGRHTMVA</sequence>
<dbReference type="Proteomes" id="UP000204221">
    <property type="component" value="Chromosome"/>
</dbReference>
<keyword evidence="2" id="KW-1185">Reference proteome</keyword>
<accession>A0A221W121</accession>
<dbReference type="EMBL" id="CP022521">
    <property type="protein sequence ID" value="ASO19486.1"/>
    <property type="molecule type" value="Genomic_DNA"/>
</dbReference>
<organism evidence="1 2">
    <name type="scientific">Actinoalloteichus hoggarensis</name>
    <dbReference type="NCBI Taxonomy" id="1470176"/>
    <lineage>
        <taxon>Bacteria</taxon>
        <taxon>Bacillati</taxon>
        <taxon>Actinomycetota</taxon>
        <taxon>Actinomycetes</taxon>
        <taxon>Pseudonocardiales</taxon>
        <taxon>Pseudonocardiaceae</taxon>
        <taxon>Actinoalloteichus</taxon>
    </lineage>
</organism>
<protein>
    <submittedName>
        <fullName evidence="1">Uncharacterized protein</fullName>
    </submittedName>
</protein>
<dbReference type="RefSeq" id="WP_093940980.1">
    <property type="nucleotide sequence ID" value="NZ_CP022521.1"/>
</dbReference>
<dbReference type="AlphaFoldDB" id="A0A221W121"/>